<dbReference type="InterPro" id="IPR015422">
    <property type="entry name" value="PyrdxlP-dep_Trfase_small"/>
</dbReference>
<dbReference type="AlphaFoldDB" id="A0A0N8PPH5"/>
<evidence type="ECO:0000313" key="4">
    <source>
        <dbReference type="EMBL" id="KPV44341.1"/>
    </source>
</evidence>
<dbReference type="Proteomes" id="UP000050515">
    <property type="component" value="Unassembled WGS sequence"/>
</dbReference>
<dbReference type="InterPro" id="IPR015424">
    <property type="entry name" value="PyrdxlP-dep_Trfase"/>
</dbReference>
<dbReference type="GO" id="GO:0030170">
    <property type="term" value="F:pyridoxal phosphate binding"/>
    <property type="evidence" value="ECO:0007669"/>
    <property type="project" value="TreeGrafter"/>
</dbReference>
<dbReference type="GO" id="GO:0004372">
    <property type="term" value="F:glycine hydroxymethyltransferase activity"/>
    <property type="evidence" value="ECO:0007669"/>
    <property type="project" value="TreeGrafter"/>
</dbReference>
<name>A0A0N8PPH5_9ARCH</name>
<dbReference type="InterPro" id="IPR015421">
    <property type="entry name" value="PyrdxlP-dep_Trfase_major"/>
</dbReference>
<feature type="domain" description="Serine hydroxymethyltransferase-like" evidence="3">
    <location>
        <begin position="17"/>
        <end position="242"/>
    </location>
</feature>
<comment type="caution">
    <text evidence="4">The sequence shown here is derived from an EMBL/GenBank/DDBJ whole genome shotgun (WGS) entry which is preliminary data.</text>
</comment>
<dbReference type="PANTHER" id="PTHR11680:SF35">
    <property type="entry name" value="SERINE HYDROXYMETHYLTRANSFERASE 1"/>
    <property type="match status" value="1"/>
</dbReference>
<dbReference type="GO" id="GO:0046653">
    <property type="term" value="P:tetrahydrofolate metabolic process"/>
    <property type="evidence" value="ECO:0007669"/>
    <property type="project" value="TreeGrafter"/>
</dbReference>
<dbReference type="Gene3D" id="3.90.1150.10">
    <property type="entry name" value="Aspartate Aminotransferase, domain 1"/>
    <property type="match status" value="1"/>
</dbReference>
<dbReference type="GO" id="GO:0005737">
    <property type="term" value="C:cytoplasm"/>
    <property type="evidence" value="ECO:0007669"/>
    <property type="project" value="TreeGrafter"/>
</dbReference>
<dbReference type="GO" id="GO:0019264">
    <property type="term" value="P:glycine biosynthetic process from serine"/>
    <property type="evidence" value="ECO:0007669"/>
    <property type="project" value="TreeGrafter"/>
</dbReference>
<dbReference type="Gene3D" id="3.40.640.10">
    <property type="entry name" value="Type I PLP-dependent aspartate aminotransferase-like (Major domain)"/>
    <property type="match status" value="1"/>
</dbReference>
<dbReference type="PANTHER" id="PTHR11680">
    <property type="entry name" value="SERINE HYDROXYMETHYLTRANSFERASE"/>
    <property type="match status" value="1"/>
</dbReference>
<dbReference type="Pfam" id="PF00464">
    <property type="entry name" value="SHMT"/>
    <property type="match status" value="1"/>
</dbReference>
<keyword evidence="2" id="KW-0663">Pyridoxal phosphate</keyword>
<accession>A0A0N8PPH5</accession>
<gene>
    <name evidence="4" type="ORF">SE19_08755</name>
</gene>
<protein>
    <recommendedName>
        <fullName evidence="3">Serine hydroxymethyltransferase-like domain-containing protein</fullName>
    </recommendedName>
</protein>
<evidence type="ECO:0000256" key="1">
    <source>
        <dbReference type="ARBA" id="ARBA00001933"/>
    </source>
</evidence>
<dbReference type="InterPro" id="IPR039429">
    <property type="entry name" value="SHMT-like_dom"/>
</dbReference>
<dbReference type="EMBL" id="LJCQ01000419">
    <property type="protein sequence ID" value="KPV44341.1"/>
    <property type="molecule type" value="Genomic_DNA"/>
</dbReference>
<sequence>MKNEKKIDNISENLDSALMNHNIWRSRCINLVASESILWDSTNPMEYKDLSRRAILGVPGQRYSEGGKYIDTIEQITDELLKDVFKAKYAEWRPISGSIADAILIHAFTSVNDKIVATPTPLGHPTWHESGYSGFRGLKITDTPYNWETLEPDYERLAYLTSEQNFNLLIEGSSLILFPPDFSKLKKSVNEVPIWYDGAHVLGLIIGNEFPNPLNFGIEAISGSTQKTMAGPLGGVILTNNGELYNKIVFTTSNDMATPDY</sequence>
<comment type="cofactor">
    <cofactor evidence="1">
        <name>pyridoxal 5'-phosphate</name>
        <dbReference type="ChEBI" id="CHEBI:597326"/>
    </cofactor>
</comment>
<evidence type="ECO:0000313" key="5">
    <source>
        <dbReference type="Proteomes" id="UP000050515"/>
    </source>
</evidence>
<reference evidence="4 5" key="1">
    <citation type="submission" date="2015-09" db="EMBL/GenBank/DDBJ databases">
        <title>Draft genome sequence of Acidiplasma aeolicum DSM 18409.</title>
        <authorList>
            <person name="Hemp J."/>
        </authorList>
    </citation>
    <scope>NUCLEOTIDE SEQUENCE [LARGE SCALE GENOMIC DNA]</scope>
    <source>
        <strain evidence="4 5">V</strain>
    </source>
</reference>
<dbReference type="SUPFAM" id="SSF53383">
    <property type="entry name" value="PLP-dependent transferases"/>
    <property type="match status" value="1"/>
</dbReference>
<organism evidence="4 5">
    <name type="scientific">Acidiplasma aeolicum</name>
    <dbReference type="NCBI Taxonomy" id="507754"/>
    <lineage>
        <taxon>Archaea</taxon>
        <taxon>Methanobacteriati</taxon>
        <taxon>Thermoplasmatota</taxon>
        <taxon>Thermoplasmata</taxon>
        <taxon>Thermoplasmatales</taxon>
        <taxon>Ferroplasmaceae</taxon>
        <taxon>Acidiplasma</taxon>
    </lineage>
</organism>
<feature type="non-terminal residue" evidence="4">
    <location>
        <position position="261"/>
    </location>
</feature>
<evidence type="ECO:0000256" key="2">
    <source>
        <dbReference type="ARBA" id="ARBA00022898"/>
    </source>
</evidence>
<evidence type="ECO:0000259" key="3">
    <source>
        <dbReference type="Pfam" id="PF00464"/>
    </source>
</evidence>
<proteinExistence type="predicted"/>
<dbReference type="InterPro" id="IPR049943">
    <property type="entry name" value="Ser_HO-MeTrfase-like"/>
</dbReference>